<dbReference type="RefSeq" id="WP_336925695.1">
    <property type="nucleotide sequence ID" value="NZ_JBANRO010000005.1"/>
</dbReference>
<keyword evidence="3" id="KW-1185">Reference proteome</keyword>
<organism evidence="2 3">
    <name type="scientific">Alteraurantiacibacter palmitatis</name>
    <dbReference type="NCBI Taxonomy" id="2054628"/>
    <lineage>
        <taxon>Bacteria</taxon>
        <taxon>Pseudomonadati</taxon>
        <taxon>Pseudomonadota</taxon>
        <taxon>Alphaproteobacteria</taxon>
        <taxon>Sphingomonadales</taxon>
        <taxon>Erythrobacteraceae</taxon>
        <taxon>Alteraurantiacibacter</taxon>
    </lineage>
</organism>
<proteinExistence type="predicted"/>
<keyword evidence="1" id="KW-0732">Signal</keyword>
<evidence type="ECO:0000256" key="1">
    <source>
        <dbReference type="SAM" id="SignalP"/>
    </source>
</evidence>
<dbReference type="EMBL" id="JBHRST010000004">
    <property type="protein sequence ID" value="MFC3096800.1"/>
    <property type="molecule type" value="Genomic_DNA"/>
</dbReference>
<evidence type="ECO:0000313" key="2">
    <source>
        <dbReference type="EMBL" id="MFC3096800.1"/>
    </source>
</evidence>
<reference evidence="3" key="1">
    <citation type="journal article" date="2019" name="Int. J. Syst. Evol. Microbiol.">
        <title>The Global Catalogue of Microorganisms (GCM) 10K type strain sequencing project: providing services to taxonomists for standard genome sequencing and annotation.</title>
        <authorList>
            <consortium name="The Broad Institute Genomics Platform"/>
            <consortium name="The Broad Institute Genome Sequencing Center for Infectious Disease"/>
            <person name="Wu L."/>
            <person name="Ma J."/>
        </authorList>
    </citation>
    <scope>NUCLEOTIDE SEQUENCE [LARGE SCALE GENOMIC DNA]</scope>
    <source>
        <strain evidence="3">KCTC 52607</strain>
    </source>
</reference>
<evidence type="ECO:0008006" key="4">
    <source>
        <dbReference type="Google" id="ProtNLM"/>
    </source>
</evidence>
<name>A0ABV7E241_9SPHN</name>
<comment type="caution">
    <text evidence="2">The sequence shown here is derived from an EMBL/GenBank/DDBJ whole genome shotgun (WGS) entry which is preliminary data.</text>
</comment>
<gene>
    <name evidence="2" type="ORF">ACFODU_03150</name>
</gene>
<protein>
    <recommendedName>
        <fullName evidence="4">DUF732 domain-containing protein</fullName>
    </recommendedName>
</protein>
<sequence>MRMRALMCGVVAVLAAALAAPVPAAAEGFVNTRGGWMALTAEAKAAYVQGLNDSLNFFYVDDTLVEALAKRGRTRCLVEQRVTAAALSTIITNAYNEPQFARSSPVAVYVLKIGELCRPYINRERQEFGLGPQ</sequence>
<evidence type="ECO:0000313" key="3">
    <source>
        <dbReference type="Proteomes" id="UP001595456"/>
    </source>
</evidence>
<feature type="chain" id="PRO_5047224174" description="DUF732 domain-containing protein" evidence="1">
    <location>
        <begin position="27"/>
        <end position="133"/>
    </location>
</feature>
<dbReference type="Proteomes" id="UP001595456">
    <property type="component" value="Unassembled WGS sequence"/>
</dbReference>
<accession>A0ABV7E241</accession>
<feature type="signal peptide" evidence="1">
    <location>
        <begin position="1"/>
        <end position="26"/>
    </location>
</feature>